<dbReference type="PANTHER" id="PTHR30146">
    <property type="entry name" value="LACI-RELATED TRANSCRIPTIONAL REPRESSOR"/>
    <property type="match status" value="1"/>
</dbReference>
<dbReference type="PROSITE" id="PS50932">
    <property type="entry name" value="HTH_LACI_2"/>
    <property type="match status" value="1"/>
</dbReference>
<evidence type="ECO:0000259" key="4">
    <source>
        <dbReference type="PROSITE" id="PS50932"/>
    </source>
</evidence>
<dbReference type="InterPro" id="IPR046335">
    <property type="entry name" value="LacI/GalR-like_sensor"/>
</dbReference>
<dbReference type="InterPro" id="IPR000843">
    <property type="entry name" value="HTH_LacI"/>
</dbReference>
<dbReference type="Gene3D" id="3.40.50.2300">
    <property type="match status" value="2"/>
</dbReference>
<dbReference type="SUPFAM" id="SSF47413">
    <property type="entry name" value="lambda repressor-like DNA-binding domains"/>
    <property type="match status" value="1"/>
</dbReference>
<dbReference type="Pfam" id="PF13377">
    <property type="entry name" value="Peripla_BP_3"/>
    <property type="match status" value="1"/>
</dbReference>
<dbReference type="PROSITE" id="PS00356">
    <property type="entry name" value="HTH_LACI_1"/>
    <property type="match status" value="1"/>
</dbReference>
<keyword evidence="2 5" id="KW-0238">DNA-binding</keyword>
<gene>
    <name evidence="5" type="ORF">ACFOX0_18245</name>
</gene>
<comment type="caution">
    <text evidence="5">The sequence shown here is derived from an EMBL/GenBank/DDBJ whole genome shotgun (WGS) entry which is preliminary data.</text>
</comment>
<organism evidence="5 6">
    <name type="scientific">Micromonospora zhanjiangensis</name>
    <dbReference type="NCBI Taxonomy" id="1522057"/>
    <lineage>
        <taxon>Bacteria</taxon>
        <taxon>Bacillati</taxon>
        <taxon>Actinomycetota</taxon>
        <taxon>Actinomycetes</taxon>
        <taxon>Micromonosporales</taxon>
        <taxon>Micromonosporaceae</taxon>
        <taxon>Micromonospora</taxon>
    </lineage>
</organism>
<evidence type="ECO:0000256" key="2">
    <source>
        <dbReference type="ARBA" id="ARBA00023125"/>
    </source>
</evidence>
<name>A0ABV8KP45_9ACTN</name>
<dbReference type="PRINTS" id="PR00036">
    <property type="entry name" value="HTHLACI"/>
</dbReference>
<reference evidence="6" key="1">
    <citation type="journal article" date="2019" name="Int. J. Syst. Evol. Microbiol.">
        <title>The Global Catalogue of Microorganisms (GCM) 10K type strain sequencing project: providing services to taxonomists for standard genome sequencing and annotation.</title>
        <authorList>
            <consortium name="The Broad Institute Genomics Platform"/>
            <consortium name="The Broad Institute Genome Sequencing Center for Infectious Disease"/>
            <person name="Wu L."/>
            <person name="Ma J."/>
        </authorList>
    </citation>
    <scope>NUCLEOTIDE SEQUENCE [LARGE SCALE GENOMIC DNA]</scope>
    <source>
        <strain evidence="6">2902at01</strain>
    </source>
</reference>
<evidence type="ECO:0000256" key="1">
    <source>
        <dbReference type="ARBA" id="ARBA00023015"/>
    </source>
</evidence>
<keyword evidence="6" id="KW-1185">Reference proteome</keyword>
<proteinExistence type="predicted"/>
<keyword evidence="1" id="KW-0805">Transcription regulation</keyword>
<dbReference type="Proteomes" id="UP001595868">
    <property type="component" value="Unassembled WGS sequence"/>
</dbReference>
<dbReference type="SMART" id="SM00354">
    <property type="entry name" value="HTH_LACI"/>
    <property type="match status" value="1"/>
</dbReference>
<dbReference type="Gene3D" id="1.10.260.40">
    <property type="entry name" value="lambda repressor-like DNA-binding domains"/>
    <property type="match status" value="1"/>
</dbReference>
<dbReference type="InterPro" id="IPR028082">
    <property type="entry name" value="Peripla_BP_I"/>
</dbReference>
<dbReference type="GO" id="GO:0003677">
    <property type="term" value="F:DNA binding"/>
    <property type="evidence" value="ECO:0007669"/>
    <property type="project" value="UniProtKB-KW"/>
</dbReference>
<dbReference type="SUPFAM" id="SSF53822">
    <property type="entry name" value="Periplasmic binding protein-like I"/>
    <property type="match status" value="1"/>
</dbReference>
<dbReference type="InterPro" id="IPR010982">
    <property type="entry name" value="Lambda_DNA-bd_dom_sf"/>
</dbReference>
<dbReference type="PANTHER" id="PTHR30146:SF109">
    <property type="entry name" value="HTH-TYPE TRANSCRIPTIONAL REGULATOR GALS"/>
    <property type="match status" value="1"/>
</dbReference>
<keyword evidence="3" id="KW-0804">Transcription</keyword>
<dbReference type="CDD" id="cd01392">
    <property type="entry name" value="HTH_LacI"/>
    <property type="match status" value="1"/>
</dbReference>
<dbReference type="CDD" id="cd06267">
    <property type="entry name" value="PBP1_LacI_sugar_binding-like"/>
    <property type="match status" value="1"/>
</dbReference>
<evidence type="ECO:0000313" key="5">
    <source>
        <dbReference type="EMBL" id="MFC4107859.1"/>
    </source>
</evidence>
<dbReference type="Pfam" id="PF00356">
    <property type="entry name" value="LacI"/>
    <property type="match status" value="1"/>
</dbReference>
<evidence type="ECO:0000256" key="3">
    <source>
        <dbReference type="ARBA" id="ARBA00023163"/>
    </source>
</evidence>
<accession>A0ABV8KP45</accession>
<sequence>MNKLKPTIEDVAREAGVSRATASRVINNAPGASGLLRSRVHAAVAALGYQPNESARALASGRKRAVDLVALSYEPSIERLGADPYYSRVLAGMVSALEGVDAQLRVHAGRQADGPDLLDRVADDVTAGAVLINVPPALAAGFHQRCARTVSLGATAPAVPAVEADNIGGAYAAVRQLYDLGRRRIAAIHGPEANTCAIDRRIGHAQAVRDLGLADLSARGGFVRSGGHRAAGELLARHPDIDAMFVACDLMAAGAIQAITASGRRVPEDVSVVGFDDSLVAICTNPPLSTMHLPVEQMAAAATRALLGGAVVPGYRERFPVELVTRESTGHPSTV</sequence>
<protein>
    <submittedName>
        <fullName evidence="5">LacI family DNA-binding transcriptional regulator</fullName>
    </submittedName>
</protein>
<dbReference type="RefSeq" id="WP_377547329.1">
    <property type="nucleotide sequence ID" value="NZ_JBHSBN010000011.1"/>
</dbReference>
<evidence type="ECO:0000313" key="6">
    <source>
        <dbReference type="Proteomes" id="UP001595868"/>
    </source>
</evidence>
<feature type="domain" description="HTH lacI-type" evidence="4">
    <location>
        <begin position="6"/>
        <end position="60"/>
    </location>
</feature>
<dbReference type="EMBL" id="JBHSBN010000011">
    <property type="protein sequence ID" value="MFC4107859.1"/>
    <property type="molecule type" value="Genomic_DNA"/>
</dbReference>